<dbReference type="EMBL" id="JH712173">
    <property type="protein sequence ID" value="EJD75147.1"/>
    <property type="molecule type" value="Genomic_DNA"/>
</dbReference>
<proteinExistence type="predicted"/>
<gene>
    <name evidence="2" type="ORF">LOAG_17653</name>
</gene>
<accession>A0A1S0UJW9</accession>
<dbReference type="InParanoid" id="A0A1S0UJW9"/>
<dbReference type="GeneID" id="31251715"/>
<sequence>MIWFLIEMALLKAFEKQSEKKPCPICGHLVTRGLYRSHLNHCKLQPDDDDCQIIAEICAKDRKREATESFISSNSSDDLFNDLDYEKVAQELDSKSKDTESLSPNIVNDDDALTNANEQKQMGEIAVKEKIRGEMPSKTSCSFARKRTKKIKVIIDEIKVIIDE</sequence>
<reference evidence="2" key="1">
    <citation type="submission" date="2012-04" db="EMBL/GenBank/DDBJ databases">
        <title>The Genome Sequence of Loa loa.</title>
        <authorList>
            <consortium name="The Broad Institute Genome Sequencing Platform"/>
            <consortium name="Broad Institute Genome Sequencing Center for Infectious Disease"/>
            <person name="Nutman T.B."/>
            <person name="Fink D.L."/>
            <person name="Russ C."/>
            <person name="Young S."/>
            <person name="Zeng Q."/>
            <person name="Gargeya S."/>
            <person name="Alvarado L."/>
            <person name="Berlin A."/>
            <person name="Chapman S.B."/>
            <person name="Chen Z."/>
            <person name="Freedman E."/>
            <person name="Gellesch M."/>
            <person name="Goldberg J."/>
            <person name="Griggs A."/>
            <person name="Gujja S."/>
            <person name="Heilman E.R."/>
            <person name="Heiman D."/>
            <person name="Howarth C."/>
            <person name="Mehta T."/>
            <person name="Neiman D."/>
            <person name="Pearson M."/>
            <person name="Roberts A."/>
            <person name="Saif S."/>
            <person name="Shea T."/>
            <person name="Shenoy N."/>
            <person name="Sisk P."/>
            <person name="Stolte C."/>
            <person name="Sykes S."/>
            <person name="White J."/>
            <person name="Yandava C."/>
            <person name="Haas B."/>
            <person name="Henn M.R."/>
            <person name="Nusbaum C."/>
            <person name="Birren B."/>
        </authorList>
    </citation>
    <scope>NUCLEOTIDE SEQUENCE [LARGE SCALE GENOMIC DNA]</scope>
</reference>
<dbReference type="AlphaFoldDB" id="A0A1S0UJW9"/>
<dbReference type="CTD" id="31251715"/>
<dbReference type="RefSeq" id="XP_020306026.1">
    <property type="nucleotide sequence ID" value="XM_020450315.1"/>
</dbReference>
<dbReference type="KEGG" id="loa:LOAG_17653"/>
<evidence type="ECO:0000256" key="1">
    <source>
        <dbReference type="SAM" id="MobiDB-lite"/>
    </source>
</evidence>
<dbReference type="OrthoDB" id="76364at2759"/>
<evidence type="ECO:0000313" key="2">
    <source>
        <dbReference type="EMBL" id="EJD75147.1"/>
    </source>
</evidence>
<feature type="region of interest" description="Disordered" evidence="1">
    <location>
        <begin position="92"/>
        <end position="115"/>
    </location>
</feature>
<organism evidence="2">
    <name type="scientific">Loa loa</name>
    <name type="common">Eye worm</name>
    <name type="synonym">Filaria loa</name>
    <dbReference type="NCBI Taxonomy" id="7209"/>
    <lineage>
        <taxon>Eukaryota</taxon>
        <taxon>Metazoa</taxon>
        <taxon>Ecdysozoa</taxon>
        <taxon>Nematoda</taxon>
        <taxon>Chromadorea</taxon>
        <taxon>Rhabditida</taxon>
        <taxon>Spirurina</taxon>
        <taxon>Spiruromorpha</taxon>
        <taxon>Filarioidea</taxon>
        <taxon>Onchocercidae</taxon>
        <taxon>Loa</taxon>
    </lineage>
</organism>
<name>A0A1S0UJW9_LOALO</name>
<protein>
    <submittedName>
        <fullName evidence="2">Uncharacterized protein</fullName>
    </submittedName>
</protein>